<keyword evidence="2" id="KW-1003">Cell membrane</keyword>
<evidence type="ECO:0000256" key="6">
    <source>
        <dbReference type="SAM" id="Phobius"/>
    </source>
</evidence>
<feature type="transmembrane region" description="Helical" evidence="6">
    <location>
        <begin position="38"/>
        <end position="62"/>
    </location>
</feature>
<gene>
    <name evidence="7" type="ORF">LZG35_15420</name>
</gene>
<keyword evidence="3 6" id="KW-0812">Transmembrane</keyword>
<name>A0A9Q3W6C7_9GAMM</name>
<dbReference type="RefSeq" id="WP_233925997.1">
    <property type="nucleotide sequence ID" value="NZ_JAJVKT010000019.1"/>
</dbReference>
<dbReference type="Proteomes" id="UP001107961">
    <property type="component" value="Unassembled WGS sequence"/>
</dbReference>
<keyword evidence="8" id="KW-1185">Reference proteome</keyword>
<evidence type="ECO:0000256" key="5">
    <source>
        <dbReference type="ARBA" id="ARBA00023136"/>
    </source>
</evidence>
<evidence type="ECO:0000256" key="4">
    <source>
        <dbReference type="ARBA" id="ARBA00022989"/>
    </source>
</evidence>
<dbReference type="AlphaFoldDB" id="A0A9Q3W6C7"/>
<comment type="subcellular location">
    <subcellularLocation>
        <location evidence="1">Cell membrane</location>
        <topology evidence="1">Multi-pass membrane protein</topology>
    </subcellularLocation>
</comment>
<comment type="caution">
    <text evidence="7">The sequence shown here is derived from an EMBL/GenBank/DDBJ whole genome shotgun (WGS) entry which is preliminary data.</text>
</comment>
<sequence>MEQFLMVAGAHFLALLSPGPDFFLILRSALVEGWRSAAGVCLGVALANGVFIALALAGFSVLRPGSPLFVAVLWAGSGYLFYLGVRLIRSAAPLSLPVAPRSVAGTGGHLRGLGMGFASAILNPKNALFYASLFSLLAVNGSTLTIQLGYAAWMVTVVLGWDLLVAWLAAQPRWMSVFGRRLAWVERGAGAALILLAAAVAWEGLGGAP</sequence>
<dbReference type="GO" id="GO:0005886">
    <property type="term" value="C:plasma membrane"/>
    <property type="evidence" value="ECO:0007669"/>
    <property type="project" value="UniProtKB-SubCell"/>
</dbReference>
<organism evidence="7 8">
    <name type="scientific">Alloalcanivorax xenomutans</name>
    <dbReference type="NCBI Taxonomy" id="1094342"/>
    <lineage>
        <taxon>Bacteria</taxon>
        <taxon>Pseudomonadati</taxon>
        <taxon>Pseudomonadota</taxon>
        <taxon>Gammaproteobacteria</taxon>
        <taxon>Oceanospirillales</taxon>
        <taxon>Alcanivoracaceae</taxon>
        <taxon>Alloalcanivorax</taxon>
    </lineage>
</organism>
<feature type="transmembrane region" description="Helical" evidence="6">
    <location>
        <begin position="150"/>
        <end position="170"/>
    </location>
</feature>
<evidence type="ECO:0000256" key="3">
    <source>
        <dbReference type="ARBA" id="ARBA00022692"/>
    </source>
</evidence>
<keyword evidence="4 6" id="KW-1133">Transmembrane helix</keyword>
<feature type="transmembrane region" description="Helical" evidence="6">
    <location>
        <begin position="182"/>
        <end position="202"/>
    </location>
</feature>
<evidence type="ECO:0000313" key="8">
    <source>
        <dbReference type="Proteomes" id="UP001107961"/>
    </source>
</evidence>
<proteinExistence type="predicted"/>
<keyword evidence="5 6" id="KW-0472">Membrane</keyword>
<dbReference type="PANTHER" id="PTHR30086">
    <property type="entry name" value="ARGININE EXPORTER PROTEIN ARGO"/>
    <property type="match status" value="1"/>
</dbReference>
<protein>
    <submittedName>
        <fullName evidence="7">LysE family translocator</fullName>
    </submittedName>
</protein>
<reference evidence="7" key="1">
    <citation type="submission" date="2022-01" db="EMBL/GenBank/DDBJ databases">
        <authorList>
            <person name="Karlyshev A.V."/>
            <person name="Jaspars M."/>
        </authorList>
    </citation>
    <scope>NUCLEOTIDE SEQUENCE</scope>
    <source>
        <strain evidence="7">AGSA3-2</strain>
    </source>
</reference>
<accession>A0A9Q3W6C7</accession>
<dbReference type="EMBL" id="JAJVKT010000019">
    <property type="protein sequence ID" value="MCE7510026.1"/>
    <property type="molecule type" value="Genomic_DNA"/>
</dbReference>
<feature type="transmembrane region" description="Helical" evidence="6">
    <location>
        <begin position="127"/>
        <end position="144"/>
    </location>
</feature>
<evidence type="ECO:0000313" key="7">
    <source>
        <dbReference type="EMBL" id="MCE7510026.1"/>
    </source>
</evidence>
<evidence type="ECO:0000256" key="1">
    <source>
        <dbReference type="ARBA" id="ARBA00004651"/>
    </source>
</evidence>
<feature type="transmembrane region" description="Helical" evidence="6">
    <location>
        <begin position="68"/>
        <end position="85"/>
    </location>
</feature>
<feature type="transmembrane region" description="Helical" evidence="6">
    <location>
        <begin position="6"/>
        <end position="26"/>
    </location>
</feature>
<dbReference type="PANTHER" id="PTHR30086:SF17">
    <property type="entry name" value="LYSE FAMILY TRANSLOCATOR"/>
    <property type="match status" value="1"/>
</dbReference>
<evidence type="ECO:0000256" key="2">
    <source>
        <dbReference type="ARBA" id="ARBA00022475"/>
    </source>
</evidence>
<dbReference type="InterPro" id="IPR001123">
    <property type="entry name" value="LeuE-type"/>
</dbReference>
<dbReference type="GO" id="GO:0015171">
    <property type="term" value="F:amino acid transmembrane transporter activity"/>
    <property type="evidence" value="ECO:0007669"/>
    <property type="project" value="TreeGrafter"/>
</dbReference>
<dbReference type="Pfam" id="PF01810">
    <property type="entry name" value="LysE"/>
    <property type="match status" value="1"/>
</dbReference>